<dbReference type="AlphaFoldDB" id="A0A1Y1V0W7"/>
<feature type="transmembrane region" description="Helical" evidence="2">
    <location>
        <begin position="408"/>
        <end position="427"/>
    </location>
</feature>
<feature type="compositionally biased region" description="Acidic residues" evidence="1">
    <location>
        <begin position="13"/>
        <end position="24"/>
    </location>
</feature>
<accession>A0A1Y1V0W7</accession>
<proteinExistence type="predicted"/>
<feature type="region of interest" description="Disordered" evidence="1">
    <location>
        <begin position="136"/>
        <end position="165"/>
    </location>
</feature>
<reference evidence="3 4" key="1">
    <citation type="submission" date="2016-08" db="EMBL/GenBank/DDBJ databases">
        <title>Genomes of anaerobic fungi encode conserved fungal cellulosomes for biomass hydrolysis.</title>
        <authorList>
            <consortium name="DOE Joint Genome Institute"/>
            <person name="Haitjema C.H."/>
            <person name="Gilmore S.P."/>
            <person name="Henske J.K."/>
            <person name="Solomon K.V."/>
            <person name="De Groot R."/>
            <person name="Kuo A."/>
            <person name="Mondo S.J."/>
            <person name="Salamov A.A."/>
            <person name="Labutti K."/>
            <person name="Zhao Z."/>
            <person name="Chiniquy J."/>
            <person name="Barry K."/>
            <person name="Brewer H.M."/>
            <person name="Purvine S.O."/>
            <person name="Wright A.T."/>
            <person name="Boxma B."/>
            <person name="Van Alen T."/>
            <person name="Hackstein J.H."/>
            <person name="Baker S.E."/>
            <person name="Grigoriev I.V."/>
            <person name="O'Malley M.A."/>
        </authorList>
    </citation>
    <scope>NUCLEOTIDE SEQUENCE [LARGE SCALE GENOMIC DNA]</scope>
    <source>
        <strain evidence="4">finn</strain>
    </source>
</reference>
<dbReference type="Proteomes" id="UP000193719">
    <property type="component" value="Unassembled WGS sequence"/>
</dbReference>
<dbReference type="EMBL" id="MCFH01000043">
    <property type="protein sequence ID" value="ORX44844.1"/>
    <property type="molecule type" value="Genomic_DNA"/>
</dbReference>
<feature type="compositionally biased region" description="Basic and acidic residues" evidence="1">
    <location>
        <begin position="1"/>
        <end position="12"/>
    </location>
</feature>
<evidence type="ECO:0000313" key="4">
    <source>
        <dbReference type="Proteomes" id="UP000193719"/>
    </source>
</evidence>
<keyword evidence="2" id="KW-0812">Transmembrane</keyword>
<feature type="transmembrane region" description="Helical" evidence="2">
    <location>
        <begin position="211"/>
        <end position="229"/>
    </location>
</feature>
<reference evidence="3 4" key="2">
    <citation type="submission" date="2016-08" db="EMBL/GenBank/DDBJ databases">
        <title>Pervasive Adenine N6-methylation of Active Genes in Fungi.</title>
        <authorList>
            <consortium name="DOE Joint Genome Institute"/>
            <person name="Mondo S.J."/>
            <person name="Dannebaum R.O."/>
            <person name="Kuo R.C."/>
            <person name="Labutti K."/>
            <person name="Haridas S."/>
            <person name="Kuo A."/>
            <person name="Salamov A."/>
            <person name="Ahrendt S.R."/>
            <person name="Lipzen A."/>
            <person name="Sullivan W."/>
            <person name="Andreopoulos W.B."/>
            <person name="Clum A."/>
            <person name="Lindquist E."/>
            <person name="Daum C."/>
            <person name="Ramamoorthy G.K."/>
            <person name="Gryganskyi A."/>
            <person name="Culley D."/>
            <person name="Magnuson J.K."/>
            <person name="James T.Y."/>
            <person name="O'Malley M.A."/>
            <person name="Stajich J.E."/>
            <person name="Spatafora J.W."/>
            <person name="Visel A."/>
            <person name="Grigoriev I.V."/>
        </authorList>
    </citation>
    <scope>NUCLEOTIDE SEQUENCE [LARGE SCALE GENOMIC DNA]</scope>
    <source>
        <strain evidence="4">finn</strain>
    </source>
</reference>
<feature type="compositionally biased region" description="Basic residues" evidence="1">
    <location>
        <begin position="141"/>
        <end position="162"/>
    </location>
</feature>
<name>A0A1Y1V0W7_9FUNG</name>
<feature type="region of interest" description="Disordered" evidence="1">
    <location>
        <begin position="42"/>
        <end position="72"/>
    </location>
</feature>
<keyword evidence="2" id="KW-0472">Membrane</keyword>
<comment type="caution">
    <text evidence="3">The sequence shown here is derived from an EMBL/GenBank/DDBJ whole genome shotgun (WGS) entry which is preliminary data.</text>
</comment>
<feature type="compositionally biased region" description="Polar residues" evidence="1">
    <location>
        <begin position="51"/>
        <end position="64"/>
    </location>
</feature>
<feature type="transmembrane region" description="Helical" evidence="2">
    <location>
        <begin position="472"/>
        <end position="488"/>
    </location>
</feature>
<feature type="transmembrane region" description="Helical" evidence="2">
    <location>
        <begin position="325"/>
        <end position="346"/>
    </location>
</feature>
<feature type="region of interest" description="Disordered" evidence="1">
    <location>
        <begin position="1"/>
        <end position="25"/>
    </location>
</feature>
<evidence type="ECO:0000256" key="1">
    <source>
        <dbReference type="SAM" id="MobiDB-lite"/>
    </source>
</evidence>
<keyword evidence="2" id="KW-1133">Transmembrane helix</keyword>
<feature type="transmembrane region" description="Helical" evidence="2">
    <location>
        <begin position="366"/>
        <end position="388"/>
    </location>
</feature>
<organism evidence="3 4">
    <name type="scientific">Piromyces finnis</name>
    <dbReference type="NCBI Taxonomy" id="1754191"/>
    <lineage>
        <taxon>Eukaryota</taxon>
        <taxon>Fungi</taxon>
        <taxon>Fungi incertae sedis</taxon>
        <taxon>Chytridiomycota</taxon>
        <taxon>Chytridiomycota incertae sedis</taxon>
        <taxon>Neocallimastigomycetes</taxon>
        <taxon>Neocallimastigales</taxon>
        <taxon>Neocallimastigaceae</taxon>
        <taxon>Piromyces</taxon>
    </lineage>
</organism>
<protein>
    <submittedName>
        <fullName evidence="3">Uncharacterized protein</fullName>
    </submittedName>
</protein>
<feature type="transmembrane region" description="Helical" evidence="2">
    <location>
        <begin position="439"/>
        <end position="460"/>
    </location>
</feature>
<sequence length="538" mass="62547">MPRDENIENTEKEETEEEIEDGDINDSKVLYRVYSKNRRNKIRNRKRNKSFETSSKTANIPNEFTENKEDQSETYVNKKIDECNSRILNNSIIEEATDEQLMMSETIIDDDLINEVPLENKNKLIDHNNNEIIILSQSTSGKKRRNSKKSKSKKSSNKKKILTKNNELSEEYNSDNIKDSGNGTDLSEVKNKNISSEIQTDKLIEYDKFSFIKYIISLIFYLIGLFNIFQKSQKNNKINNTTEDVKSKEIKINEKSNFKLTKDEKPNFRLRKTNNLSRQSKKNENDDVNVMKITNNKDINLTDKEKINIVEDKINNKSFNDKKTILRILLLPFLIYIIGKSLMLLPDKSDIIELVFDQFNISEEQIPIFLLFVNGIFVLLLKCMIESINYIKSQFRSLEKDNTYIDRAYNLSRILITNLVLYAIAVFGTSVNSNTNVSLISQLSVLYTILTIPYTILVMLDNHHYLPLPQGVLLFIFISGCVPIRLINRGELYEKIITLPDTISECFSSIYLSPSELYNKLVTLPSRIHEIRQNTIHY</sequence>
<gene>
    <name evidence="3" type="ORF">BCR36DRAFT_300646</name>
</gene>
<dbReference type="OrthoDB" id="10468973at2759"/>
<evidence type="ECO:0000256" key="2">
    <source>
        <dbReference type="SAM" id="Phobius"/>
    </source>
</evidence>
<evidence type="ECO:0000313" key="3">
    <source>
        <dbReference type="EMBL" id="ORX44844.1"/>
    </source>
</evidence>
<keyword evidence="4" id="KW-1185">Reference proteome</keyword>